<dbReference type="GO" id="GO:0005886">
    <property type="term" value="C:plasma membrane"/>
    <property type="evidence" value="ECO:0007669"/>
    <property type="project" value="TreeGrafter"/>
</dbReference>
<dbReference type="PROSITE" id="PS50012">
    <property type="entry name" value="RCC1_3"/>
    <property type="match status" value="2"/>
</dbReference>
<sequence length="221" mass="23602">KETTRVTSLPPGQLHLPNDIPVVQIACGLHHTLLLTQNGEVYSFGSNSYGQLGVGDIMIRGGPVLVKLPGMATGIAAGSNHSVVLMANGQVYTFGNYQKGQLGRPAPDGSMVAQGRKERRPDAAGWYATPGLVAGVGPRHGRRATWVAAAGDQTFMRIDESLINSFTLQQSSLMANKNCIVLLPTQCELSKTFKCLVINKRDGNCNSFQGSDQVDFTQTAT</sequence>
<dbReference type="InterPro" id="IPR000408">
    <property type="entry name" value="Reg_chr_condens"/>
</dbReference>
<organism evidence="2">
    <name type="scientific">Cuerna arida</name>
    <dbReference type="NCBI Taxonomy" id="1464854"/>
    <lineage>
        <taxon>Eukaryota</taxon>
        <taxon>Metazoa</taxon>
        <taxon>Ecdysozoa</taxon>
        <taxon>Arthropoda</taxon>
        <taxon>Hexapoda</taxon>
        <taxon>Insecta</taxon>
        <taxon>Pterygota</taxon>
        <taxon>Neoptera</taxon>
        <taxon>Paraneoptera</taxon>
        <taxon>Hemiptera</taxon>
        <taxon>Auchenorrhyncha</taxon>
        <taxon>Membracoidea</taxon>
        <taxon>Cicadellidae</taxon>
        <taxon>Cicadellinae</taxon>
        <taxon>Proconiini</taxon>
        <taxon>Cuerna</taxon>
    </lineage>
</organism>
<dbReference type="SUPFAM" id="SSF50985">
    <property type="entry name" value="RCC1/BLIP-II"/>
    <property type="match status" value="1"/>
</dbReference>
<dbReference type="PANTHER" id="PTHR45943">
    <property type="entry name" value="E3 UBIQUITIN-PROTEIN LIGASE MYCBP2"/>
    <property type="match status" value="1"/>
</dbReference>
<evidence type="ECO:0000256" key="1">
    <source>
        <dbReference type="PROSITE-ProRule" id="PRU00235"/>
    </source>
</evidence>
<accession>A0A1B6G4W0</accession>
<protein>
    <submittedName>
        <fullName evidence="2">Uncharacterized protein</fullName>
    </submittedName>
</protein>
<dbReference type="PRINTS" id="PR00633">
    <property type="entry name" value="RCCNDNSATION"/>
</dbReference>
<reference evidence="2" key="1">
    <citation type="submission" date="2015-11" db="EMBL/GenBank/DDBJ databases">
        <title>De novo transcriptome assembly of four potential Pierce s Disease insect vectors from Arizona vineyards.</title>
        <authorList>
            <person name="Tassone E.E."/>
        </authorList>
    </citation>
    <scope>NUCLEOTIDE SEQUENCE</scope>
</reference>
<dbReference type="GO" id="GO:0008582">
    <property type="term" value="P:regulation of synaptic assembly at neuromuscular junction"/>
    <property type="evidence" value="ECO:0007669"/>
    <property type="project" value="TreeGrafter"/>
</dbReference>
<dbReference type="GO" id="GO:0005634">
    <property type="term" value="C:nucleus"/>
    <property type="evidence" value="ECO:0007669"/>
    <property type="project" value="TreeGrafter"/>
</dbReference>
<dbReference type="PROSITE" id="PS00626">
    <property type="entry name" value="RCC1_2"/>
    <property type="match status" value="2"/>
</dbReference>
<dbReference type="GO" id="GO:0061630">
    <property type="term" value="F:ubiquitin protein ligase activity"/>
    <property type="evidence" value="ECO:0007669"/>
    <property type="project" value="TreeGrafter"/>
</dbReference>
<feature type="non-terminal residue" evidence="2">
    <location>
        <position position="1"/>
    </location>
</feature>
<gene>
    <name evidence="2" type="ORF">g.46933</name>
</gene>
<dbReference type="Gene3D" id="2.130.10.30">
    <property type="entry name" value="Regulator of chromosome condensation 1/beta-lactamase-inhibitor protein II"/>
    <property type="match status" value="1"/>
</dbReference>
<feature type="repeat" description="RCC1" evidence="1">
    <location>
        <begin position="1"/>
        <end position="38"/>
    </location>
</feature>
<dbReference type="EMBL" id="GECZ01012289">
    <property type="protein sequence ID" value="JAS57480.1"/>
    <property type="molecule type" value="Transcribed_RNA"/>
</dbReference>
<dbReference type="Pfam" id="PF13540">
    <property type="entry name" value="RCC1_2"/>
    <property type="match status" value="2"/>
</dbReference>
<feature type="non-terminal residue" evidence="2">
    <location>
        <position position="221"/>
    </location>
</feature>
<evidence type="ECO:0000313" key="2">
    <source>
        <dbReference type="EMBL" id="JAS57480.1"/>
    </source>
</evidence>
<name>A0A1B6G4W0_9HEMI</name>
<dbReference type="AlphaFoldDB" id="A0A1B6G4W0"/>
<proteinExistence type="predicted"/>
<dbReference type="PANTHER" id="PTHR45943:SF1">
    <property type="entry name" value="E3 UBIQUITIN-PROTEIN LIGASE MYCBP2"/>
    <property type="match status" value="1"/>
</dbReference>
<feature type="repeat" description="RCC1" evidence="1">
    <location>
        <begin position="39"/>
        <end position="88"/>
    </location>
</feature>
<dbReference type="InterPro" id="IPR009091">
    <property type="entry name" value="RCC1/BLIP-II"/>
</dbReference>
<dbReference type="GO" id="GO:0007411">
    <property type="term" value="P:axon guidance"/>
    <property type="evidence" value="ECO:0007669"/>
    <property type="project" value="TreeGrafter"/>
</dbReference>